<dbReference type="PANTHER" id="PTHR10520">
    <property type="entry name" value="TRIFUNCTIONAL PURINE BIOSYNTHETIC PROTEIN ADENOSINE-3-RELATED"/>
    <property type="match status" value="1"/>
</dbReference>
<evidence type="ECO:0000259" key="15">
    <source>
        <dbReference type="Pfam" id="PF02769"/>
    </source>
</evidence>
<dbReference type="eggNOG" id="COG0150">
    <property type="taxonomic scope" value="Bacteria"/>
</dbReference>
<dbReference type="NCBIfam" id="TIGR00878">
    <property type="entry name" value="purM"/>
    <property type="match status" value="1"/>
</dbReference>
<evidence type="ECO:0000313" key="16">
    <source>
        <dbReference type="EMBL" id="AFA41266.1"/>
    </source>
</evidence>
<evidence type="ECO:0000256" key="11">
    <source>
        <dbReference type="ARBA" id="ARBA00033093"/>
    </source>
</evidence>
<accession>H6Q4Y3</accession>
<dbReference type="GO" id="GO:0005524">
    <property type="term" value="F:ATP binding"/>
    <property type="evidence" value="ECO:0007669"/>
    <property type="project" value="UniProtKB-KW"/>
</dbReference>
<dbReference type="EC" id="6.3.3.1" evidence="3 13"/>
<dbReference type="EMBL" id="CP003315">
    <property type="protein sequence ID" value="AFA41266.1"/>
    <property type="molecule type" value="Genomic_DNA"/>
</dbReference>
<evidence type="ECO:0000256" key="4">
    <source>
        <dbReference type="ARBA" id="ARBA00020367"/>
    </source>
</evidence>
<dbReference type="RefSeq" id="WP_014354205.1">
    <property type="nucleotide sequence ID" value="NC_016893.1"/>
</dbReference>
<dbReference type="InterPro" id="IPR036676">
    <property type="entry name" value="PurM-like_C_sf"/>
</dbReference>
<evidence type="ECO:0000256" key="10">
    <source>
        <dbReference type="ARBA" id="ARBA00032931"/>
    </source>
</evidence>
<dbReference type="GO" id="GO:0004637">
    <property type="term" value="F:phosphoribosylamine-glycine ligase activity"/>
    <property type="evidence" value="ECO:0007669"/>
    <property type="project" value="TreeGrafter"/>
</dbReference>
<dbReference type="GO" id="GO:0005829">
    <property type="term" value="C:cytosol"/>
    <property type="evidence" value="ECO:0007669"/>
    <property type="project" value="TreeGrafter"/>
</dbReference>
<keyword evidence="13" id="KW-0963">Cytoplasm</keyword>
<dbReference type="HOGENOM" id="CLU_047116_0_0_6"/>
<feature type="domain" description="PurM-like N-terminal" evidence="14">
    <location>
        <begin position="49"/>
        <end position="164"/>
    </location>
</feature>
<dbReference type="KEGG" id="wgl:WIGMOR_0436"/>
<keyword evidence="5 13" id="KW-0436">Ligase</keyword>
<dbReference type="InterPro" id="IPR004733">
    <property type="entry name" value="PurM_cligase"/>
</dbReference>
<dbReference type="GO" id="GO:0006189">
    <property type="term" value="P:'de novo' IMP biosynthetic process"/>
    <property type="evidence" value="ECO:0007669"/>
    <property type="project" value="UniProtKB-UniRule"/>
</dbReference>
<evidence type="ECO:0000256" key="12">
    <source>
        <dbReference type="ARBA" id="ARBA00049057"/>
    </source>
</evidence>
<dbReference type="FunFam" id="3.90.650.10:FF:000001">
    <property type="entry name" value="Phosphoribosylformylglycinamidine cyclo-ligase"/>
    <property type="match status" value="1"/>
</dbReference>
<dbReference type="Pfam" id="PF00586">
    <property type="entry name" value="AIRS"/>
    <property type="match status" value="1"/>
</dbReference>
<feature type="domain" description="PurM-like C-terminal" evidence="15">
    <location>
        <begin position="177"/>
        <end position="337"/>
    </location>
</feature>
<dbReference type="GO" id="GO:0004641">
    <property type="term" value="F:phosphoribosylformylglycinamidine cyclo-ligase activity"/>
    <property type="evidence" value="ECO:0007669"/>
    <property type="project" value="UniProtKB-UniRule"/>
</dbReference>
<name>H6Q4Y3_WIGGL</name>
<dbReference type="PANTHER" id="PTHR10520:SF12">
    <property type="entry name" value="TRIFUNCTIONAL PURINE BIOSYNTHETIC PROTEIN ADENOSINE-3"/>
    <property type="match status" value="1"/>
</dbReference>
<gene>
    <name evidence="13 16" type="primary">purM</name>
    <name evidence="16" type="synonym">purG</name>
    <name evidence="16" type="synonym">purI</name>
    <name evidence="16" type="ORF">WIGMOR_0436</name>
</gene>
<dbReference type="FunFam" id="3.30.1330.10:FF:000001">
    <property type="entry name" value="Phosphoribosylformylglycinamidine cyclo-ligase"/>
    <property type="match status" value="1"/>
</dbReference>
<evidence type="ECO:0000256" key="6">
    <source>
        <dbReference type="ARBA" id="ARBA00022741"/>
    </source>
</evidence>
<dbReference type="UniPathway" id="UPA00074">
    <property type="reaction ID" value="UER00129"/>
</dbReference>
<keyword evidence="7 13" id="KW-0658">Purine biosynthesis</keyword>
<dbReference type="Gene3D" id="3.90.650.10">
    <property type="entry name" value="PurM-like C-terminal domain"/>
    <property type="match status" value="1"/>
</dbReference>
<dbReference type="HAMAP" id="MF_00741">
    <property type="entry name" value="AIRS"/>
    <property type="match status" value="1"/>
</dbReference>
<dbReference type="OrthoDB" id="9777881at2"/>
<dbReference type="CDD" id="cd02196">
    <property type="entry name" value="PurM"/>
    <property type="match status" value="1"/>
</dbReference>
<dbReference type="InterPro" id="IPR016188">
    <property type="entry name" value="PurM-like_N"/>
</dbReference>
<dbReference type="InterPro" id="IPR010918">
    <property type="entry name" value="PurM-like_C_dom"/>
</dbReference>
<comment type="catalytic activity">
    <reaction evidence="12 13">
        <text>2-formamido-N(1)-(5-O-phospho-beta-D-ribosyl)acetamidine + ATP = 5-amino-1-(5-phospho-beta-D-ribosyl)imidazole + ADP + phosphate + H(+)</text>
        <dbReference type="Rhea" id="RHEA:23032"/>
        <dbReference type="ChEBI" id="CHEBI:15378"/>
        <dbReference type="ChEBI" id="CHEBI:30616"/>
        <dbReference type="ChEBI" id="CHEBI:43474"/>
        <dbReference type="ChEBI" id="CHEBI:137981"/>
        <dbReference type="ChEBI" id="CHEBI:147287"/>
        <dbReference type="ChEBI" id="CHEBI:456216"/>
        <dbReference type="EC" id="6.3.3.1"/>
    </reaction>
</comment>
<sequence>MKNQKFSLYKKSGVNIESAHILMNKIKSIAITTYSPEVMNSIGGFAALCAVPKIYNQPILVLSTDGVGTKLRFAIDTNMHKNIGIDLVAMCVNDILTQGAKPIFFLDYYATGKLDIKISLQIIEGIIEGCKISQCALVGGETSEMPGIYKKKDYDLSGFCVGIANQSNLIDTDKVRIGDSILALASNGLHSNGYSLIRKIILQKKIDYNQYILDQQKLIDYLLIPTRIYVKSILNLMQKINIHAIAHITGGGLIENITRILPETTCALIQEKTWKWPIIFKWLSNIASIQKLEMYNIFNCGIGMIIIVSEKNATKSLQILKENGEKAWKVGKIIPRKLHKTSIFFENFSI</sequence>
<evidence type="ECO:0000256" key="8">
    <source>
        <dbReference type="ARBA" id="ARBA00022840"/>
    </source>
</evidence>
<dbReference type="Proteomes" id="UP000009061">
    <property type="component" value="Chromosome"/>
</dbReference>
<keyword evidence="17" id="KW-1185">Reference proteome</keyword>
<comment type="subcellular location">
    <subcellularLocation>
        <location evidence="13">Cytoplasm</location>
    </subcellularLocation>
</comment>
<dbReference type="AlphaFoldDB" id="H6Q4Y3"/>
<comment type="similarity">
    <text evidence="2 13">Belongs to the AIR synthase family.</text>
</comment>
<protein>
    <recommendedName>
        <fullName evidence="4 13">Phosphoribosylformylglycinamidine cyclo-ligase</fullName>
        <ecNumber evidence="3 13">6.3.3.1</ecNumber>
    </recommendedName>
    <alternativeName>
        <fullName evidence="10 13">AIR synthase</fullName>
    </alternativeName>
    <alternativeName>
        <fullName evidence="11 13">AIRS</fullName>
    </alternativeName>
    <alternativeName>
        <fullName evidence="9 13">Phosphoribosyl-aminoimidazole synthetase</fullName>
    </alternativeName>
</protein>
<evidence type="ECO:0000259" key="14">
    <source>
        <dbReference type="Pfam" id="PF00586"/>
    </source>
</evidence>
<evidence type="ECO:0000256" key="1">
    <source>
        <dbReference type="ARBA" id="ARBA00004686"/>
    </source>
</evidence>
<reference evidence="16 17" key="1">
    <citation type="journal article" date="2012" name="MBio">
        <title>Insight into the transmission biology and species-specific functional capabilities of tsetse (Diptera: glossinidae) obligate symbiont wigglesworthia.</title>
        <authorList>
            <person name="Rio R.V."/>
            <person name="Symula R.E."/>
            <person name="Wang J."/>
            <person name="Lohs C."/>
            <person name="Wu Y.N."/>
            <person name="Snyder A.K."/>
            <person name="Bjornson R.D."/>
            <person name="Oshima K."/>
            <person name="Biehl B.S."/>
            <person name="Perna N.T."/>
            <person name="Hattori M."/>
            <person name="Aksoy S."/>
        </authorList>
    </citation>
    <scope>NUCLEOTIDE SEQUENCE [LARGE SCALE GENOMIC DNA]</scope>
    <source>
        <strain evidence="16">WGM</strain>
    </source>
</reference>
<dbReference type="STRING" id="1142511.WIGMOR_0436"/>
<dbReference type="Pfam" id="PF02769">
    <property type="entry name" value="AIRS_C"/>
    <property type="match status" value="1"/>
</dbReference>
<evidence type="ECO:0000256" key="9">
    <source>
        <dbReference type="ARBA" id="ARBA00031908"/>
    </source>
</evidence>
<dbReference type="InterPro" id="IPR036921">
    <property type="entry name" value="PurM-like_N_sf"/>
</dbReference>
<evidence type="ECO:0000256" key="2">
    <source>
        <dbReference type="ARBA" id="ARBA00010280"/>
    </source>
</evidence>
<organism evidence="16 17">
    <name type="scientific">Wigglesworthia glossinidia endosymbiont of Glossina morsitans morsitans</name>
    <name type="common">Yale colony</name>
    <dbReference type="NCBI Taxonomy" id="1142511"/>
    <lineage>
        <taxon>Bacteria</taxon>
        <taxon>Pseudomonadati</taxon>
        <taxon>Pseudomonadota</taxon>
        <taxon>Gammaproteobacteria</taxon>
        <taxon>Enterobacterales</taxon>
        <taxon>Erwiniaceae</taxon>
        <taxon>Wigglesworthia</taxon>
    </lineage>
</organism>
<evidence type="ECO:0000256" key="7">
    <source>
        <dbReference type="ARBA" id="ARBA00022755"/>
    </source>
</evidence>
<evidence type="ECO:0000256" key="3">
    <source>
        <dbReference type="ARBA" id="ARBA00013047"/>
    </source>
</evidence>
<dbReference type="Gene3D" id="3.30.1330.10">
    <property type="entry name" value="PurM-like, N-terminal domain"/>
    <property type="match status" value="1"/>
</dbReference>
<proteinExistence type="inferred from homology"/>
<dbReference type="SUPFAM" id="SSF56042">
    <property type="entry name" value="PurM C-terminal domain-like"/>
    <property type="match status" value="1"/>
</dbReference>
<keyword evidence="8 13" id="KW-0067">ATP-binding</keyword>
<evidence type="ECO:0000256" key="13">
    <source>
        <dbReference type="HAMAP-Rule" id="MF_00741"/>
    </source>
</evidence>
<dbReference type="GO" id="GO:0046084">
    <property type="term" value="P:adenine biosynthetic process"/>
    <property type="evidence" value="ECO:0007669"/>
    <property type="project" value="TreeGrafter"/>
</dbReference>
<dbReference type="SUPFAM" id="SSF55326">
    <property type="entry name" value="PurM N-terminal domain-like"/>
    <property type="match status" value="1"/>
</dbReference>
<evidence type="ECO:0000313" key="17">
    <source>
        <dbReference type="Proteomes" id="UP000009061"/>
    </source>
</evidence>
<evidence type="ECO:0000256" key="5">
    <source>
        <dbReference type="ARBA" id="ARBA00022598"/>
    </source>
</evidence>
<comment type="pathway">
    <text evidence="1 13">Purine metabolism; IMP biosynthesis via de novo pathway; 5-amino-1-(5-phospho-D-ribosyl)imidazole from N(2)-formyl-N(1)-(5-phospho-D-ribosyl)glycinamide: step 2/2.</text>
</comment>
<keyword evidence="6 13" id="KW-0547">Nucleotide-binding</keyword>